<evidence type="ECO:0000313" key="3">
    <source>
        <dbReference type="Proteomes" id="UP001590951"/>
    </source>
</evidence>
<keyword evidence="3" id="KW-1185">Reference proteome</keyword>
<evidence type="ECO:0000259" key="1">
    <source>
        <dbReference type="Pfam" id="PF24864"/>
    </source>
</evidence>
<sequence length="273" mass="32035">MQSTILKDPPSKPSLMTLPPEIRDRIYNEVLGPSGDPAIYATAIHHPKVYSRLNGDYGTTVVDIRSDNSWPVSCHFVKPSILSILLGSKQIYTEAFHIFYSKNRFHFPDTQILYRFLRNIGYVRRQHLTMISFNWRGAEAKEAFRILKTCRRLKSLHFTAPCSELPGYAAIREIRGLEEAKAIARIHYFTHRDRETYSSYYACLCGISYHQGRRPLYDLPELERAMMRPRLKQYALDPNEQFDLFKEAKREVFKKPEEQQLFEDRTSFLLNFV</sequence>
<dbReference type="EMBL" id="JBHFEH010000010">
    <property type="protein sequence ID" value="KAL2055839.1"/>
    <property type="molecule type" value="Genomic_DNA"/>
</dbReference>
<dbReference type="Pfam" id="PF24864">
    <property type="entry name" value="DUF7730"/>
    <property type="match status" value="1"/>
</dbReference>
<name>A0ABR4BDA8_9LECA</name>
<evidence type="ECO:0000313" key="2">
    <source>
        <dbReference type="EMBL" id="KAL2055839.1"/>
    </source>
</evidence>
<comment type="caution">
    <text evidence="2">The sequence shown here is derived from an EMBL/GenBank/DDBJ whole genome shotgun (WGS) entry which is preliminary data.</text>
</comment>
<dbReference type="InterPro" id="IPR056632">
    <property type="entry name" value="DUF7730"/>
</dbReference>
<gene>
    <name evidence="2" type="ORF">ABVK25_004083</name>
</gene>
<dbReference type="PANTHER" id="PTHR38790">
    <property type="entry name" value="2EXR DOMAIN-CONTAINING PROTEIN-RELATED"/>
    <property type="match status" value="1"/>
</dbReference>
<accession>A0ABR4BDA8</accession>
<feature type="domain" description="DUF7730" evidence="1">
    <location>
        <begin position="15"/>
        <end position="136"/>
    </location>
</feature>
<proteinExistence type="predicted"/>
<dbReference type="Proteomes" id="UP001590951">
    <property type="component" value="Unassembled WGS sequence"/>
</dbReference>
<organism evidence="2 3">
    <name type="scientific">Lepraria finkii</name>
    <dbReference type="NCBI Taxonomy" id="1340010"/>
    <lineage>
        <taxon>Eukaryota</taxon>
        <taxon>Fungi</taxon>
        <taxon>Dikarya</taxon>
        <taxon>Ascomycota</taxon>
        <taxon>Pezizomycotina</taxon>
        <taxon>Lecanoromycetes</taxon>
        <taxon>OSLEUM clade</taxon>
        <taxon>Lecanoromycetidae</taxon>
        <taxon>Lecanorales</taxon>
        <taxon>Lecanorineae</taxon>
        <taxon>Stereocaulaceae</taxon>
        <taxon>Lepraria</taxon>
    </lineage>
</organism>
<reference evidence="2 3" key="1">
    <citation type="submission" date="2024-09" db="EMBL/GenBank/DDBJ databases">
        <title>Rethinking Asexuality: The Enigmatic Case of Functional Sexual Genes in Lepraria (Stereocaulaceae).</title>
        <authorList>
            <person name="Doellman M."/>
            <person name="Sun Y."/>
            <person name="Barcenas-Pena A."/>
            <person name="Lumbsch H.T."/>
            <person name="Grewe F."/>
        </authorList>
    </citation>
    <scope>NUCLEOTIDE SEQUENCE [LARGE SCALE GENOMIC DNA]</scope>
    <source>
        <strain evidence="2 3">Grewe 0041</strain>
    </source>
</reference>
<protein>
    <recommendedName>
        <fullName evidence="1">DUF7730 domain-containing protein</fullName>
    </recommendedName>
</protein>